<keyword evidence="4" id="KW-0804">Transcription</keyword>
<evidence type="ECO:0000256" key="4">
    <source>
        <dbReference type="ARBA" id="ARBA00023163"/>
    </source>
</evidence>
<dbReference type="Pfam" id="PF08281">
    <property type="entry name" value="Sigma70_r4_2"/>
    <property type="match status" value="1"/>
</dbReference>
<dbReference type="RefSeq" id="WP_122629886.1">
    <property type="nucleotide sequence ID" value="NZ_UPPP01000105.1"/>
</dbReference>
<dbReference type="InterPro" id="IPR036388">
    <property type="entry name" value="WH-like_DNA-bd_sf"/>
</dbReference>
<dbReference type="NCBIfam" id="TIGR02937">
    <property type="entry name" value="sigma70-ECF"/>
    <property type="match status" value="1"/>
</dbReference>
<gene>
    <name evidence="7" type="ORF">LUCI_4352</name>
</gene>
<reference evidence="7 8" key="1">
    <citation type="submission" date="2018-06" db="EMBL/GenBank/DDBJ databases">
        <authorList>
            <person name="Strepis N."/>
        </authorList>
    </citation>
    <scope>NUCLEOTIDE SEQUENCE [LARGE SCALE GENOMIC DNA]</scope>
    <source>
        <strain evidence="7">LUCI</strain>
    </source>
</reference>
<sequence>MDDHLRELVEGARGGNKKDFAVLVQRFQNRVFAVAFGIAGNREDAEDIAQETFIKAYKNVAKLNNADGFYKWLLRIAVTTGINYKKRPAATKNVSLGDVAEPAYQGETPEEYAEKREAREKLYALLAELTAEHRAVLVMREIEDLSYDEIAGLLQIPLGTVKSRINHAREKLRQGLARGEKNEMF</sequence>
<evidence type="ECO:0000313" key="7">
    <source>
        <dbReference type="EMBL" id="VBB09066.1"/>
    </source>
</evidence>
<keyword evidence="2" id="KW-0805">Transcription regulation</keyword>
<dbReference type="Proteomes" id="UP000277811">
    <property type="component" value="Unassembled WGS sequence"/>
</dbReference>
<dbReference type="InterPro" id="IPR007627">
    <property type="entry name" value="RNA_pol_sigma70_r2"/>
</dbReference>
<evidence type="ECO:0000256" key="3">
    <source>
        <dbReference type="ARBA" id="ARBA00023082"/>
    </source>
</evidence>
<evidence type="ECO:0000256" key="1">
    <source>
        <dbReference type="ARBA" id="ARBA00010641"/>
    </source>
</evidence>
<proteinExistence type="inferred from homology"/>
<name>A0A498R8N9_9FIRM</name>
<protein>
    <submittedName>
        <fullName evidence="7">Rna polymerase sigma factor 70 region 4 type 2</fullName>
    </submittedName>
</protein>
<dbReference type="InterPro" id="IPR013324">
    <property type="entry name" value="RNA_pol_sigma_r3/r4-like"/>
</dbReference>
<accession>A0A498R8N9</accession>
<dbReference type="Gene3D" id="1.10.10.10">
    <property type="entry name" value="Winged helix-like DNA-binding domain superfamily/Winged helix DNA-binding domain"/>
    <property type="match status" value="1"/>
</dbReference>
<dbReference type="AlphaFoldDB" id="A0A498R8N9"/>
<dbReference type="InterPro" id="IPR013249">
    <property type="entry name" value="RNA_pol_sigma70_r4_t2"/>
</dbReference>
<organism evidence="7 8">
    <name type="scientific">Lucifera butyrica</name>
    <dbReference type="NCBI Taxonomy" id="1351585"/>
    <lineage>
        <taxon>Bacteria</taxon>
        <taxon>Bacillati</taxon>
        <taxon>Bacillota</taxon>
        <taxon>Negativicutes</taxon>
        <taxon>Veillonellales</taxon>
        <taxon>Veillonellaceae</taxon>
        <taxon>Lucifera</taxon>
    </lineage>
</organism>
<dbReference type="InterPro" id="IPR039425">
    <property type="entry name" value="RNA_pol_sigma-70-like"/>
</dbReference>
<evidence type="ECO:0000259" key="5">
    <source>
        <dbReference type="Pfam" id="PF04542"/>
    </source>
</evidence>
<dbReference type="InterPro" id="IPR013325">
    <property type="entry name" value="RNA_pol_sigma_r2"/>
</dbReference>
<dbReference type="GO" id="GO:0016987">
    <property type="term" value="F:sigma factor activity"/>
    <property type="evidence" value="ECO:0007669"/>
    <property type="project" value="UniProtKB-KW"/>
</dbReference>
<feature type="domain" description="RNA polymerase sigma factor 70 region 4 type 2" evidence="6">
    <location>
        <begin position="119"/>
        <end position="172"/>
    </location>
</feature>
<dbReference type="SUPFAM" id="SSF88946">
    <property type="entry name" value="Sigma2 domain of RNA polymerase sigma factors"/>
    <property type="match status" value="1"/>
</dbReference>
<dbReference type="PANTHER" id="PTHR43133:SF51">
    <property type="entry name" value="RNA POLYMERASE SIGMA FACTOR"/>
    <property type="match status" value="1"/>
</dbReference>
<keyword evidence="3" id="KW-0731">Sigma factor</keyword>
<evidence type="ECO:0000313" key="8">
    <source>
        <dbReference type="Proteomes" id="UP000277811"/>
    </source>
</evidence>
<dbReference type="SUPFAM" id="SSF88659">
    <property type="entry name" value="Sigma3 and sigma4 domains of RNA polymerase sigma factors"/>
    <property type="match status" value="1"/>
</dbReference>
<dbReference type="EMBL" id="UPPP01000105">
    <property type="protein sequence ID" value="VBB09066.1"/>
    <property type="molecule type" value="Genomic_DNA"/>
</dbReference>
<evidence type="ECO:0000256" key="2">
    <source>
        <dbReference type="ARBA" id="ARBA00023015"/>
    </source>
</evidence>
<dbReference type="OrthoDB" id="9785675at2"/>
<dbReference type="GO" id="GO:0003677">
    <property type="term" value="F:DNA binding"/>
    <property type="evidence" value="ECO:0007669"/>
    <property type="project" value="InterPro"/>
</dbReference>
<dbReference type="CDD" id="cd06171">
    <property type="entry name" value="Sigma70_r4"/>
    <property type="match status" value="1"/>
</dbReference>
<keyword evidence="8" id="KW-1185">Reference proteome</keyword>
<dbReference type="InterPro" id="IPR014284">
    <property type="entry name" value="RNA_pol_sigma-70_dom"/>
</dbReference>
<feature type="domain" description="RNA polymerase sigma-70 region 2" evidence="5">
    <location>
        <begin position="23"/>
        <end position="87"/>
    </location>
</feature>
<dbReference type="GO" id="GO:0006352">
    <property type="term" value="P:DNA-templated transcription initiation"/>
    <property type="evidence" value="ECO:0007669"/>
    <property type="project" value="InterPro"/>
</dbReference>
<dbReference type="PANTHER" id="PTHR43133">
    <property type="entry name" value="RNA POLYMERASE ECF-TYPE SIGMA FACTO"/>
    <property type="match status" value="1"/>
</dbReference>
<comment type="similarity">
    <text evidence="1">Belongs to the sigma-70 factor family. ECF subfamily.</text>
</comment>
<evidence type="ECO:0000259" key="6">
    <source>
        <dbReference type="Pfam" id="PF08281"/>
    </source>
</evidence>
<dbReference type="Pfam" id="PF04542">
    <property type="entry name" value="Sigma70_r2"/>
    <property type="match status" value="1"/>
</dbReference>
<dbReference type="Gene3D" id="1.10.1740.10">
    <property type="match status" value="1"/>
</dbReference>